<accession>A0A9Q8Y3M3</accession>
<keyword evidence="1" id="KW-0238">DNA-binding</keyword>
<dbReference type="SUPFAM" id="SSF47240">
    <property type="entry name" value="Ferritin-like"/>
    <property type="match status" value="1"/>
</dbReference>
<evidence type="ECO:0000313" key="2">
    <source>
        <dbReference type="Proteomes" id="UP001056730"/>
    </source>
</evidence>
<dbReference type="InterPro" id="IPR009078">
    <property type="entry name" value="Ferritin-like_SF"/>
</dbReference>
<evidence type="ECO:0000313" key="1">
    <source>
        <dbReference type="EMBL" id="USJ21478.1"/>
    </source>
</evidence>
<gene>
    <name evidence="1" type="ORF">LMK00_05630</name>
</gene>
<name>A0A9Q8Y3M3_9LACT</name>
<proteinExistence type="predicted"/>
<organism evidence="1 2">
    <name type="scientific">Lactococcus formosensis</name>
    <dbReference type="NCBI Taxonomy" id="1281486"/>
    <lineage>
        <taxon>Bacteria</taxon>
        <taxon>Bacillati</taxon>
        <taxon>Bacillota</taxon>
        <taxon>Bacilli</taxon>
        <taxon>Lactobacillales</taxon>
        <taxon>Streptococcaceae</taxon>
        <taxon>Lactococcus</taxon>
    </lineage>
</organism>
<dbReference type="Proteomes" id="UP001056730">
    <property type="component" value="Chromosome"/>
</dbReference>
<dbReference type="KEGG" id="lfo:LMK00_05630"/>
<protein>
    <submittedName>
        <fullName evidence="1">DNA-binding protein</fullName>
    </submittedName>
</protein>
<dbReference type="InterPro" id="IPR012347">
    <property type="entry name" value="Ferritin-like"/>
</dbReference>
<dbReference type="Gene3D" id="1.20.1260.10">
    <property type="match status" value="1"/>
</dbReference>
<dbReference type="AlphaFoldDB" id="A0A9Q8Y3M3"/>
<dbReference type="EMBL" id="CP086395">
    <property type="protein sequence ID" value="USJ21478.1"/>
    <property type="molecule type" value="Genomic_DNA"/>
</dbReference>
<sequence>MEKLTIEEKYDIELEKAEIDHRKPTAGAMLGHVLANLFIEKVRLMQAGIYAKNPNNRNLFRGIAVQEDGWFYKIADLLLDEGELVPSTIKEFLHYHKFITDDPKAKYWIDTDLVQSFIMDFNNQNIFITRAIKLAQKEEKYALEEGVKTLYGYNLKIIRDLAGIVGKVPKDFISEDDEE</sequence>
<reference evidence="1" key="1">
    <citation type="journal article" date="2022" name="Front. Microbiol.">
        <title>Feed Insects as a Reservoir of Granadaene-Producing Lactococci.</title>
        <authorList>
            <person name="Neuzil-Bunesova V."/>
            <person name="Ramirez Garcia A."/>
            <person name="Modrackova N."/>
            <person name="Makovska M."/>
            <person name="Sabolova M."/>
            <person name="Sproer C."/>
            <person name="Bunk B."/>
            <person name="Blom J."/>
            <person name="Schwab C."/>
        </authorList>
    </citation>
    <scope>NUCLEOTIDE SEQUENCE</scope>
    <source>
        <strain evidence="1">I4/6O</strain>
    </source>
</reference>
<dbReference type="GO" id="GO:0003677">
    <property type="term" value="F:DNA binding"/>
    <property type="evidence" value="ECO:0007669"/>
    <property type="project" value="UniProtKB-KW"/>
</dbReference>
<dbReference type="RefSeq" id="WP_252175916.1">
    <property type="nucleotide sequence ID" value="NZ_CP086395.1"/>
</dbReference>